<dbReference type="AlphaFoldDB" id="A0A2T7Q0W2"/>
<proteinExistence type="predicted"/>
<accession>A0A2T7Q0W2</accession>
<keyword evidence="2" id="KW-1185">Reference proteome</keyword>
<comment type="caution">
    <text evidence="1">The sequence shown here is derived from an EMBL/GenBank/DDBJ whole genome shotgun (WGS) entry which is preliminary data.</text>
</comment>
<dbReference type="EMBL" id="PZQS01000001">
    <property type="protein sequence ID" value="PVD39315.1"/>
    <property type="molecule type" value="Genomic_DNA"/>
</dbReference>
<reference evidence="1 2" key="1">
    <citation type="submission" date="2018-04" db="EMBL/GenBank/DDBJ databases">
        <title>The genome of golden apple snail Pomacea canaliculata provides insight into stress tolerance and invasive adaptation.</title>
        <authorList>
            <person name="Liu C."/>
            <person name="Liu B."/>
            <person name="Ren Y."/>
            <person name="Zhang Y."/>
            <person name="Wang H."/>
            <person name="Li S."/>
            <person name="Jiang F."/>
            <person name="Yin L."/>
            <person name="Zhang G."/>
            <person name="Qian W."/>
            <person name="Fan W."/>
        </authorList>
    </citation>
    <scope>NUCLEOTIDE SEQUENCE [LARGE SCALE GENOMIC DNA]</scope>
    <source>
        <strain evidence="1">SZHN2017</strain>
        <tissue evidence="1">Muscle</tissue>
    </source>
</reference>
<gene>
    <name evidence="1" type="ORF">C0Q70_01944</name>
</gene>
<evidence type="ECO:0000313" key="2">
    <source>
        <dbReference type="Proteomes" id="UP000245119"/>
    </source>
</evidence>
<organism evidence="1 2">
    <name type="scientific">Pomacea canaliculata</name>
    <name type="common">Golden apple snail</name>
    <dbReference type="NCBI Taxonomy" id="400727"/>
    <lineage>
        <taxon>Eukaryota</taxon>
        <taxon>Metazoa</taxon>
        <taxon>Spiralia</taxon>
        <taxon>Lophotrochozoa</taxon>
        <taxon>Mollusca</taxon>
        <taxon>Gastropoda</taxon>
        <taxon>Caenogastropoda</taxon>
        <taxon>Architaenioglossa</taxon>
        <taxon>Ampullarioidea</taxon>
        <taxon>Ampullariidae</taxon>
        <taxon>Pomacea</taxon>
    </lineage>
</organism>
<protein>
    <submittedName>
        <fullName evidence="1">Uncharacterized protein</fullName>
    </submittedName>
</protein>
<dbReference type="Proteomes" id="UP000245119">
    <property type="component" value="Linkage Group LG1"/>
</dbReference>
<name>A0A2T7Q0W2_POMCA</name>
<sequence length="186" mass="21115">MAVSQPPTQVHRASEVSLQEGKTVYGQAAGMPEDSQDPIEQELRQLLLQEMKRRDQFRHHLRTFLAEHLQPTEDFLMTLMDPDDSLSLLLQRCVEIIGVKKRDKDSPKLRQEVDSGIANSMTENRDSSFVLMRTPFTGTRPHTANRRQAGIFPSEFWRHDVTIAVSPEFSTGTSSNLPVEHSELSS</sequence>
<evidence type="ECO:0000313" key="1">
    <source>
        <dbReference type="EMBL" id="PVD39315.1"/>
    </source>
</evidence>